<evidence type="ECO:0000256" key="1">
    <source>
        <dbReference type="SAM" id="Phobius"/>
    </source>
</evidence>
<keyword evidence="1" id="KW-0472">Membrane</keyword>
<dbReference type="AlphaFoldDB" id="A1ZHH0"/>
<proteinExistence type="predicted"/>
<keyword evidence="1" id="KW-0812">Transmembrane</keyword>
<dbReference type="Proteomes" id="UP000004095">
    <property type="component" value="Unassembled WGS sequence"/>
</dbReference>
<dbReference type="EMBL" id="AAWS01000008">
    <property type="protein sequence ID" value="EAY29978.1"/>
    <property type="molecule type" value="Genomic_DNA"/>
</dbReference>
<evidence type="ECO:0000313" key="3">
    <source>
        <dbReference type="Proteomes" id="UP000004095"/>
    </source>
</evidence>
<protein>
    <submittedName>
        <fullName evidence="2">Uncharacterized protein</fullName>
    </submittedName>
</protein>
<keyword evidence="3" id="KW-1185">Reference proteome</keyword>
<gene>
    <name evidence="2" type="ORF">M23134_05311</name>
</gene>
<evidence type="ECO:0000313" key="2">
    <source>
        <dbReference type="EMBL" id="EAY29978.1"/>
    </source>
</evidence>
<feature type="transmembrane region" description="Helical" evidence="1">
    <location>
        <begin position="20"/>
        <end position="37"/>
    </location>
</feature>
<sequence>MPYWHKQPQKTKQKPYYKQLFYHIRFIQNIPFIFYFFT</sequence>
<comment type="caution">
    <text evidence="2">The sequence shown here is derived from an EMBL/GenBank/DDBJ whole genome shotgun (WGS) entry which is preliminary data.</text>
</comment>
<keyword evidence="1" id="KW-1133">Transmembrane helix</keyword>
<organism evidence="2 3">
    <name type="scientific">Microscilla marina ATCC 23134</name>
    <dbReference type="NCBI Taxonomy" id="313606"/>
    <lineage>
        <taxon>Bacteria</taxon>
        <taxon>Pseudomonadati</taxon>
        <taxon>Bacteroidota</taxon>
        <taxon>Cytophagia</taxon>
        <taxon>Cytophagales</taxon>
        <taxon>Microscillaceae</taxon>
        <taxon>Microscilla</taxon>
    </lineage>
</organism>
<reference evidence="2 3" key="1">
    <citation type="submission" date="2007-01" db="EMBL/GenBank/DDBJ databases">
        <authorList>
            <person name="Haygood M."/>
            <person name="Podell S."/>
            <person name="Anderson C."/>
            <person name="Hopkinson B."/>
            <person name="Roe K."/>
            <person name="Barbeau K."/>
            <person name="Gaasterland T."/>
            <person name="Ferriera S."/>
            <person name="Johnson J."/>
            <person name="Kravitz S."/>
            <person name="Beeson K."/>
            <person name="Sutton G."/>
            <person name="Rogers Y.-H."/>
            <person name="Friedman R."/>
            <person name="Frazier M."/>
            <person name="Venter J.C."/>
        </authorList>
    </citation>
    <scope>NUCLEOTIDE SEQUENCE [LARGE SCALE GENOMIC DNA]</scope>
    <source>
        <strain evidence="2 3">ATCC 23134</strain>
    </source>
</reference>
<accession>A1ZHH0</accession>
<name>A1ZHH0_MICM2</name>